<evidence type="ECO:0000313" key="2">
    <source>
        <dbReference type="WBParaSite" id="RSKR_0000837400.1"/>
    </source>
</evidence>
<proteinExistence type="predicted"/>
<evidence type="ECO:0000313" key="1">
    <source>
        <dbReference type="Proteomes" id="UP000095286"/>
    </source>
</evidence>
<dbReference type="Proteomes" id="UP000095286">
    <property type="component" value="Unplaced"/>
</dbReference>
<organism evidence="1 2">
    <name type="scientific">Rhabditophanes sp. KR3021</name>
    <dbReference type="NCBI Taxonomy" id="114890"/>
    <lineage>
        <taxon>Eukaryota</taxon>
        <taxon>Metazoa</taxon>
        <taxon>Ecdysozoa</taxon>
        <taxon>Nematoda</taxon>
        <taxon>Chromadorea</taxon>
        <taxon>Rhabditida</taxon>
        <taxon>Tylenchina</taxon>
        <taxon>Panagrolaimomorpha</taxon>
        <taxon>Strongyloidoidea</taxon>
        <taxon>Alloionematidae</taxon>
        <taxon>Rhabditophanes</taxon>
    </lineage>
</organism>
<sequence>MTNGFVKFALLWAIFVVCLSIFAEAKPKSSALNFFGGRPYDGFRQVHKRIPGDERAKVLAQAAANAYEFTYTQTLDHFTQSDTRTWAQRYFYNGDMYVEGGPQFIILGGEGSERVEDVLYPNYPHVQWAKQLNGMVFALEHRFYGKSRPFPTQTTENLVYLTSKQALADIAQFITSMNTQMNIKNPKWIVIGGSYSGALTLWFRQQYPNLCIGAVGSSAPVEPVLDFYRYLEVCQNSIYNNGSFACGEAIKDGVRNMVSGSYDAYSRNVMSDLFKLVPYFSVTPLDYKTFQTFFSSIIGNFMGAVQYSRVNAGPYKTGSSIADVCSIMTNNVANKGQSNLERLASVNQYISIQSNGGYDGLDYSYNEMVSELKNVSYSDLDLDFSSSRSWVWQTCNEFAYFQSTGSGNSSIWGASIPNNYYIDLCTDVFGVSINADYIKKAVAATRAAYGGTMGYSATNVVMPNGDLDPWHALGSYNSTDYTMVPYLIHNSAHCADMEPPGPNDVPGVVYVRNLIFMNIQQWLGLVEFDTASQATSINMAMESKAVAEPKYEERSVEESPLKFHKELLREPVNTFKHIQPGMVHGLPAPKLLEHQVFSANNVIRGSINQKLDHFNNTDISTFKQKYFWNNQFSTNSGYVFLFLGGEGVLDPKWLAVETLPMLQWAKEVGADVYGLEHRFYGDSIPDMYNSKLQFHTSKQALADIAVFIKSINKNKGYTTAKWVTFGGGYSGSLSAWSRQSYPNLVTAAVASSPFLQAKVDFFEYLQQVQASIAVKSYACGSNIHRAFTKLQQLMIDTTKRNQVNTYFNLTTPWVLGEEVVDTDAQTLFSNIYATFQLAVQYNNDNQGKYASGYGISNVCSFMNNDNQDPIANLRDVVNYNNGATVVKTSNRFQESVGAYAAGLAAGASQGARDAVLWFYQTCNEFGYFQSSDSGANIFDSAASVNIFINQCQGVFGSQYTRDLIEANVYRTNLYYGGNTKFNGTNIVMSFGSLDPWTRLGMTPAQSTNNLNIFQIDGGAHASDMYSPRASDSADLVAKRTLIQQALYTLIQFNH</sequence>
<name>A0AC35U7I1_9BILA</name>
<accession>A0AC35U7I1</accession>
<dbReference type="WBParaSite" id="RSKR_0000837400.1">
    <property type="protein sequence ID" value="RSKR_0000837400.1"/>
    <property type="gene ID" value="RSKR_0000837400"/>
</dbReference>
<protein>
    <submittedName>
        <fullName evidence="2">Serine protease K12H4.7</fullName>
    </submittedName>
</protein>
<reference evidence="2" key="1">
    <citation type="submission" date="2016-11" db="UniProtKB">
        <authorList>
            <consortium name="WormBaseParasite"/>
        </authorList>
    </citation>
    <scope>IDENTIFICATION</scope>
    <source>
        <strain evidence="2">KR3021</strain>
    </source>
</reference>